<proteinExistence type="predicted"/>
<evidence type="ECO:0000313" key="4">
    <source>
        <dbReference type="Proteomes" id="UP001166286"/>
    </source>
</evidence>
<dbReference type="GO" id="GO:0000127">
    <property type="term" value="C:transcription factor TFIIIC complex"/>
    <property type="evidence" value="ECO:0007669"/>
    <property type="project" value="InterPro"/>
</dbReference>
<keyword evidence="4" id="KW-1185">Reference proteome</keyword>
<evidence type="ECO:0000259" key="2">
    <source>
        <dbReference type="Pfam" id="PF12660"/>
    </source>
</evidence>
<dbReference type="InterPro" id="IPR044230">
    <property type="entry name" value="GTF3C4"/>
</dbReference>
<evidence type="ECO:0000259" key="1">
    <source>
        <dbReference type="Pfam" id="PF12657"/>
    </source>
</evidence>
<organism evidence="3 4">
    <name type="scientific">Cladonia borealis</name>
    <dbReference type="NCBI Taxonomy" id="184061"/>
    <lineage>
        <taxon>Eukaryota</taxon>
        <taxon>Fungi</taxon>
        <taxon>Dikarya</taxon>
        <taxon>Ascomycota</taxon>
        <taxon>Pezizomycotina</taxon>
        <taxon>Lecanoromycetes</taxon>
        <taxon>OSLEUM clade</taxon>
        <taxon>Lecanoromycetidae</taxon>
        <taxon>Lecanorales</taxon>
        <taxon>Lecanorineae</taxon>
        <taxon>Cladoniaceae</taxon>
        <taxon>Cladonia</taxon>
    </lineage>
</organism>
<dbReference type="PANTHER" id="PTHR15496">
    <property type="entry name" value="GENERAL TRANSCRIPTION FACTOR 3C POLYPEPTIDE 4 FAMILY"/>
    <property type="match status" value="1"/>
</dbReference>
<dbReference type="InterPro" id="IPR024764">
    <property type="entry name" value="TFIIIC_Znf"/>
</dbReference>
<feature type="domain" description="Transcription factor IIIC 90kDa subunit N-terminal" evidence="1">
    <location>
        <begin position="19"/>
        <end position="256"/>
    </location>
</feature>
<dbReference type="GO" id="GO:0004402">
    <property type="term" value="F:histone acetyltransferase activity"/>
    <property type="evidence" value="ECO:0007669"/>
    <property type="project" value="InterPro"/>
</dbReference>
<sequence>MLPAAHIPVGISTQNCLAWSQDGELALAAGEEVYLLLPNHNDSQPWNHVRFQVNRFTVDEWPWPEPASFKDMSIGEEQALVTVSAIAWSPCGLAKHRRSVLAVLTSNLLLSLWTSYTDPTDPESWERVMIVNYSLIPENSTTPQKQSRTSQRIRSMAWIPIYPEHAERQTPFSTRKWGVFLMAITDDENGVYFVNFVSPFTGPSMVWDVQTLLYKRLALAAQPKQRPSLLRLKMSENRFIDRVTFGTWNSGEYIPVTYHTSGDIYHDTLNLVFGPPLLATVEPVIGKIDNFQENEVQQLRMTSYLSPPTLSPSIEIQVQELKKTYGAEHKLGLHVLSRIWGCASFENFSAVCITIHPSRSIEYSIPAEEFANVIFDSAHPEQGKFPWQEPTEVDESMARQTILGTILNGTTLEMSNLSDLDIKIIYSALCASMLTESLQQPRYIQLWSGILHLLKNNTGIDLEAEQMILKTTSTKSHDAKQQIVDVVRRTTELRGKACLLSSSTKHFLDHCPICTEAEEPKVICFESLTEAYCPQMHPFARCALTFLPITEPGFSKQCATCDREYLNERLHHEILHESNLPECPPSLARVLFDKFDVCPYCGGKYRD</sequence>
<comment type="caution">
    <text evidence="3">The sequence shown here is derived from an EMBL/GenBank/DDBJ whole genome shotgun (WGS) entry which is preliminary data.</text>
</comment>
<dbReference type="InterPro" id="IPR024761">
    <property type="entry name" value="TFIIIC_delta_N"/>
</dbReference>
<dbReference type="AlphaFoldDB" id="A0AA39V3L2"/>
<name>A0AA39V3L2_9LECA</name>
<dbReference type="PANTHER" id="PTHR15496:SF2">
    <property type="entry name" value="GENERAL TRANSCRIPTION FACTOR 3C POLYPEPTIDE 4"/>
    <property type="match status" value="1"/>
</dbReference>
<dbReference type="EMBL" id="JAFEKC020000005">
    <property type="protein sequence ID" value="KAK0514587.1"/>
    <property type="molecule type" value="Genomic_DNA"/>
</dbReference>
<feature type="domain" description="Transcription factor IIIC putative zinc-finger" evidence="2">
    <location>
        <begin position="502"/>
        <end position="605"/>
    </location>
</feature>
<evidence type="ECO:0008006" key="5">
    <source>
        <dbReference type="Google" id="ProtNLM"/>
    </source>
</evidence>
<evidence type="ECO:0000313" key="3">
    <source>
        <dbReference type="EMBL" id="KAK0514587.1"/>
    </source>
</evidence>
<accession>A0AA39V3L2</accession>
<dbReference type="Pfam" id="PF12660">
    <property type="entry name" value="zf-TFIIIC"/>
    <property type="match status" value="1"/>
</dbReference>
<dbReference type="Proteomes" id="UP001166286">
    <property type="component" value="Unassembled WGS sequence"/>
</dbReference>
<reference evidence="3" key="1">
    <citation type="submission" date="2023-03" db="EMBL/GenBank/DDBJ databases">
        <title>Complete genome of Cladonia borealis.</title>
        <authorList>
            <person name="Park H."/>
        </authorList>
    </citation>
    <scope>NUCLEOTIDE SEQUENCE</scope>
    <source>
        <strain evidence="3">ANT050790</strain>
    </source>
</reference>
<protein>
    <recommendedName>
        <fullName evidence="5">Transcription factor IIIC 90kDa subunit N-terminal domain-containing protein</fullName>
    </recommendedName>
</protein>
<dbReference type="GO" id="GO:0006384">
    <property type="term" value="P:transcription initiation at RNA polymerase III promoter"/>
    <property type="evidence" value="ECO:0007669"/>
    <property type="project" value="InterPro"/>
</dbReference>
<feature type="domain" description="Transcription factor IIIC 90kDa subunit N-terminal" evidence="1">
    <location>
        <begin position="298"/>
        <end position="377"/>
    </location>
</feature>
<gene>
    <name evidence="3" type="ORF">JMJ35_003204</name>
</gene>
<dbReference type="Pfam" id="PF12657">
    <property type="entry name" value="TFIIIC_delta"/>
    <property type="match status" value="2"/>
</dbReference>